<evidence type="ECO:0000313" key="19">
    <source>
        <dbReference type="Proteomes" id="UP000633136"/>
    </source>
</evidence>
<evidence type="ECO:0000256" key="15">
    <source>
        <dbReference type="SAM" id="MobiDB-lite"/>
    </source>
</evidence>
<dbReference type="RefSeq" id="WP_188683339.1">
    <property type="nucleotide sequence ID" value="NZ_BMIS01000003.1"/>
</dbReference>
<sequence>MTTTDQNTAETATETSAGQSAAEQPFAETRANPPVRISADDIADRLGAHRPTAEQRTVIEAPLEPTLVVAGAGSGKTATMADRVVFLVANGWVRPDEILGVTFTRKAAGELRERITRQLKRLVDAELIDPQELMPEQENRSEVQDLDGLLTPAISTYHSYANSLVSEYGLHIGLEPETQLIGEAQAWQMVSELVSGYERGQTLVEAGARAGTMADNVLQLTSDCAEHLVEPDAVASALDTELAQVEGLIAAEAKKPNTGQQGLIDTLRLRRETAELAQRYQQAKLHGDVMDYGDLLRFAARIAAEVPSAGESEREKYSVVLLDEFQDTSYAQLELFSSLYGTGAAGQGAGHAVTAVGDPNQSIYGFRGASAGQLFDFPQKFPRIDAQTGGRSPAATRQLTIAWRNGRHILAMANQLVLPFSQNAEHPEKSWHRSTAHLRRQLQPLITPDRGGVVSESVVQDGSVRYGWFATEQEEAQAVAGQIAAAIQASEEDQTYAVLARTRAQLETAAAALRRQGIPYEFLGLSGLLSTPEVAEVLAYLRVIADPKRSDALLRILGGARYRIGPRDLYVLGRAAKGLESWRRKASAGETGGSSEVEDADDRFSEVTQELEEMASLVEALDALPDDPEKAVERCGFTEVGAQRLVRARDALRVLRQLSSLDLGTLIQRVVSETGLDVEVAARPWEEQHHATRQLDALIEQAESFTSTEGRADLSSFLEWLQAAEKKERGLEQAQADPRPGAVQLLTVHASKGLEWDVVAVIGMREGKFPSKQADRWTTNNGQLPWPLRGDAASIPQWDSEQESLQFWGCSAGVGTSKKYEGSIFKADCEEFSREEERRLAYVAVTRAKSLLICTGACFYGAAGGEEPSEFLLEVREAAQALDGDAGQLGWAEVEDKKANPFKDHLVVAQWPYDPLEPLAATTFEVQKADPEDPTSVDRREELPEEMGAPAGAVGRREPMRCAAALVHAELESLADEGQEGAADPAPSGEQQPTWQQEALWVIRRARQQQAGLEPPSLPGHMSASRFVSLARDAQEVAEQTRRPVPRRPSAEARRGTVVHSWVEEFYETRAAFPEIEEPMRGDEELDLVFDLPKARENFRASRWAQRQIFAMEIPIETSVGGVMLRGRIDAVFGSHPDGSDADVAAHDRWEKLPRAERNEQMRQRSWQLVDWKTGRVPQGEELRTKQLQLAIYRLAFSRLYEIPLEQIEASFFYIDHGVDLPAQNLPSEEELEAIITEAQKHFG</sequence>
<keyword evidence="8" id="KW-0238">DNA-binding</keyword>
<dbReference type="Pfam" id="PF13361">
    <property type="entry name" value="UvrD_C"/>
    <property type="match status" value="1"/>
</dbReference>
<dbReference type="EMBL" id="BMIS01000003">
    <property type="protein sequence ID" value="GGE65027.1"/>
    <property type="molecule type" value="Genomic_DNA"/>
</dbReference>
<dbReference type="Gene3D" id="3.30.160.800">
    <property type="match status" value="1"/>
</dbReference>
<dbReference type="GO" id="GO:0003677">
    <property type="term" value="F:DNA binding"/>
    <property type="evidence" value="ECO:0007669"/>
    <property type="project" value="UniProtKB-KW"/>
</dbReference>
<evidence type="ECO:0000256" key="5">
    <source>
        <dbReference type="ARBA" id="ARBA00022806"/>
    </source>
</evidence>
<dbReference type="Gene3D" id="3.40.50.300">
    <property type="entry name" value="P-loop containing nucleotide triphosphate hydrolases"/>
    <property type="match status" value="3"/>
</dbReference>
<evidence type="ECO:0000256" key="14">
    <source>
        <dbReference type="PROSITE-ProRule" id="PRU00560"/>
    </source>
</evidence>
<dbReference type="InterPro" id="IPR038726">
    <property type="entry name" value="PDDEXK_AddAB-type"/>
</dbReference>
<evidence type="ECO:0000259" key="17">
    <source>
        <dbReference type="PROSITE" id="PS51217"/>
    </source>
</evidence>
<evidence type="ECO:0000256" key="3">
    <source>
        <dbReference type="ARBA" id="ARBA00022763"/>
    </source>
</evidence>
<dbReference type="AlphaFoldDB" id="A0A917AP51"/>
<keyword evidence="6" id="KW-0269">Exonuclease</keyword>
<evidence type="ECO:0000256" key="6">
    <source>
        <dbReference type="ARBA" id="ARBA00022839"/>
    </source>
</evidence>
<dbReference type="EC" id="5.6.2.4" evidence="12"/>
<evidence type="ECO:0000256" key="4">
    <source>
        <dbReference type="ARBA" id="ARBA00022801"/>
    </source>
</evidence>
<feature type="region of interest" description="Disordered" evidence="15">
    <location>
        <begin position="926"/>
        <end position="947"/>
    </location>
</feature>
<evidence type="ECO:0000256" key="2">
    <source>
        <dbReference type="ARBA" id="ARBA00022741"/>
    </source>
</evidence>
<dbReference type="InterPro" id="IPR000212">
    <property type="entry name" value="DNA_helicase_UvrD/REP"/>
</dbReference>
<dbReference type="Gene3D" id="1.10.486.10">
    <property type="entry name" value="PCRA, domain 4"/>
    <property type="match status" value="1"/>
</dbReference>
<dbReference type="Gene3D" id="3.90.320.10">
    <property type="match status" value="1"/>
</dbReference>
<dbReference type="SUPFAM" id="SSF52540">
    <property type="entry name" value="P-loop containing nucleoside triphosphate hydrolases"/>
    <property type="match status" value="1"/>
</dbReference>
<evidence type="ECO:0000256" key="7">
    <source>
        <dbReference type="ARBA" id="ARBA00022840"/>
    </source>
</evidence>
<dbReference type="InterPro" id="IPR014016">
    <property type="entry name" value="UvrD-like_ATP-bd"/>
</dbReference>
<feature type="region of interest" description="Disordered" evidence="15">
    <location>
        <begin position="1"/>
        <end position="37"/>
    </location>
</feature>
<proteinExistence type="predicted"/>
<reference evidence="18" key="1">
    <citation type="journal article" date="2014" name="Int. J. Syst. Evol. Microbiol.">
        <title>Complete genome sequence of Corynebacterium casei LMG S-19264T (=DSM 44701T), isolated from a smear-ripened cheese.</title>
        <authorList>
            <consortium name="US DOE Joint Genome Institute (JGI-PGF)"/>
            <person name="Walter F."/>
            <person name="Albersmeier A."/>
            <person name="Kalinowski J."/>
            <person name="Ruckert C."/>
        </authorList>
    </citation>
    <scope>NUCLEOTIDE SEQUENCE</scope>
    <source>
        <strain evidence="18">CGMCC 1.15388</strain>
    </source>
</reference>
<dbReference type="GO" id="GO:0043138">
    <property type="term" value="F:3'-5' DNA helicase activity"/>
    <property type="evidence" value="ECO:0007669"/>
    <property type="project" value="UniProtKB-EC"/>
</dbReference>
<keyword evidence="2 14" id="KW-0547">Nucleotide-binding</keyword>
<dbReference type="GO" id="GO:0005829">
    <property type="term" value="C:cytosol"/>
    <property type="evidence" value="ECO:0007669"/>
    <property type="project" value="TreeGrafter"/>
</dbReference>
<feature type="binding site" evidence="14">
    <location>
        <begin position="70"/>
        <end position="77"/>
    </location>
    <ligand>
        <name>ATP</name>
        <dbReference type="ChEBI" id="CHEBI:30616"/>
    </ligand>
</feature>
<feature type="domain" description="UvrD-like helicase C-terminal" evidence="17">
    <location>
        <begin position="407"/>
        <end position="753"/>
    </location>
</feature>
<evidence type="ECO:0000256" key="11">
    <source>
        <dbReference type="ARBA" id="ARBA00034617"/>
    </source>
</evidence>
<dbReference type="PROSITE" id="PS51217">
    <property type="entry name" value="UVRD_HELICASE_CTER"/>
    <property type="match status" value="1"/>
</dbReference>
<dbReference type="InterPro" id="IPR014017">
    <property type="entry name" value="DNA_helicase_UvrD-like_C"/>
</dbReference>
<keyword evidence="4 14" id="KW-0378">Hydrolase</keyword>
<dbReference type="GO" id="GO:0005524">
    <property type="term" value="F:ATP binding"/>
    <property type="evidence" value="ECO:0007669"/>
    <property type="project" value="UniProtKB-UniRule"/>
</dbReference>
<dbReference type="GO" id="GO:0033202">
    <property type="term" value="C:DNA helicase complex"/>
    <property type="evidence" value="ECO:0007669"/>
    <property type="project" value="TreeGrafter"/>
</dbReference>
<dbReference type="PROSITE" id="PS51198">
    <property type="entry name" value="UVRD_HELICASE_ATP_BIND"/>
    <property type="match status" value="1"/>
</dbReference>
<dbReference type="InterPro" id="IPR011604">
    <property type="entry name" value="PDDEXK-like_dom_sf"/>
</dbReference>
<dbReference type="InterPro" id="IPR027417">
    <property type="entry name" value="P-loop_NTPase"/>
</dbReference>
<keyword evidence="9" id="KW-0234">DNA repair</keyword>
<comment type="catalytic activity">
    <reaction evidence="11">
        <text>Couples ATP hydrolysis with the unwinding of duplex DNA by translocating in the 3'-5' direction.</text>
        <dbReference type="EC" id="5.6.2.4"/>
    </reaction>
</comment>
<dbReference type="PANTHER" id="PTHR11070">
    <property type="entry name" value="UVRD / RECB / PCRA DNA HELICASE FAMILY MEMBER"/>
    <property type="match status" value="1"/>
</dbReference>
<keyword evidence="1" id="KW-0540">Nuclease</keyword>
<evidence type="ECO:0000256" key="1">
    <source>
        <dbReference type="ARBA" id="ARBA00022722"/>
    </source>
</evidence>
<dbReference type="PANTHER" id="PTHR11070:SF55">
    <property type="entry name" value="DNA 3'-5' HELICASE"/>
    <property type="match status" value="1"/>
</dbReference>
<dbReference type="GO" id="GO:0004527">
    <property type="term" value="F:exonuclease activity"/>
    <property type="evidence" value="ECO:0007669"/>
    <property type="project" value="UniProtKB-KW"/>
</dbReference>
<dbReference type="Pfam" id="PF00580">
    <property type="entry name" value="UvrD-helicase"/>
    <property type="match status" value="1"/>
</dbReference>
<feature type="domain" description="UvrD-like helicase ATP-binding" evidence="16">
    <location>
        <begin position="49"/>
        <end position="406"/>
    </location>
</feature>
<evidence type="ECO:0000259" key="16">
    <source>
        <dbReference type="PROSITE" id="PS51198"/>
    </source>
</evidence>
<comment type="caution">
    <text evidence="18">The sequence shown here is derived from an EMBL/GenBank/DDBJ whole genome shotgun (WGS) entry which is preliminary data.</text>
</comment>
<evidence type="ECO:0000256" key="10">
    <source>
        <dbReference type="ARBA" id="ARBA00023235"/>
    </source>
</evidence>
<protein>
    <recommendedName>
        <fullName evidence="12">DNA 3'-5' helicase</fullName>
        <ecNumber evidence="12">5.6.2.4</ecNumber>
    </recommendedName>
</protein>
<feature type="compositionally biased region" description="Low complexity" evidence="15">
    <location>
        <begin position="1"/>
        <end position="15"/>
    </location>
</feature>
<keyword evidence="19" id="KW-1185">Reference proteome</keyword>
<gene>
    <name evidence="18" type="ORF">GCM10011401_10240</name>
</gene>
<reference evidence="18" key="2">
    <citation type="submission" date="2020-09" db="EMBL/GenBank/DDBJ databases">
        <authorList>
            <person name="Sun Q."/>
            <person name="Zhou Y."/>
        </authorList>
    </citation>
    <scope>NUCLEOTIDE SEQUENCE</scope>
    <source>
        <strain evidence="18">CGMCC 1.15388</strain>
    </source>
</reference>
<dbReference type="Proteomes" id="UP000633136">
    <property type="component" value="Unassembled WGS sequence"/>
</dbReference>
<evidence type="ECO:0000256" key="9">
    <source>
        <dbReference type="ARBA" id="ARBA00023204"/>
    </source>
</evidence>
<evidence type="ECO:0000256" key="13">
    <source>
        <dbReference type="ARBA" id="ARBA00048988"/>
    </source>
</evidence>
<organism evidence="18 19">
    <name type="scientific">Nesterenkonia cremea</name>
    <dbReference type="NCBI Taxonomy" id="1882340"/>
    <lineage>
        <taxon>Bacteria</taxon>
        <taxon>Bacillati</taxon>
        <taxon>Actinomycetota</taxon>
        <taxon>Actinomycetes</taxon>
        <taxon>Micrococcales</taxon>
        <taxon>Micrococcaceae</taxon>
        <taxon>Nesterenkonia</taxon>
    </lineage>
</organism>
<evidence type="ECO:0000313" key="18">
    <source>
        <dbReference type="EMBL" id="GGE65027.1"/>
    </source>
</evidence>
<dbReference type="GO" id="GO:0000725">
    <property type="term" value="P:recombinational repair"/>
    <property type="evidence" value="ECO:0007669"/>
    <property type="project" value="TreeGrafter"/>
</dbReference>
<keyword evidence="5 14" id="KW-0347">Helicase</keyword>
<evidence type="ECO:0000256" key="12">
    <source>
        <dbReference type="ARBA" id="ARBA00034808"/>
    </source>
</evidence>
<comment type="catalytic activity">
    <reaction evidence="13">
        <text>ATP + H2O = ADP + phosphate + H(+)</text>
        <dbReference type="Rhea" id="RHEA:13065"/>
        <dbReference type="ChEBI" id="CHEBI:15377"/>
        <dbReference type="ChEBI" id="CHEBI:15378"/>
        <dbReference type="ChEBI" id="CHEBI:30616"/>
        <dbReference type="ChEBI" id="CHEBI:43474"/>
        <dbReference type="ChEBI" id="CHEBI:456216"/>
        <dbReference type="EC" id="5.6.2.4"/>
    </reaction>
</comment>
<accession>A0A917AP51</accession>
<feature type="region of interest" description="Disordered" evidence="15">
    <location>
        <begin position="975"/>
        <end position="994"/>
    </location>
</feature>
<keyword evidence="7 14" id="KW-0067">ATP-binding</keyword>
<feature type="compositionally biased region" description="Basic and acidic residues" evidence="15">
    <location>
        <begin position="927"/>
        <end position="942"/>
    </location>
</feature>
<evidence type="ECO:0000256" key="8">
    <source>
        <dbReference type="ARBA" id="ARBA00023125"/>
    </source>
</evidence>
<dbReference type="CDD" id="cd17932">
    <property type="entry name" value="DEXQc_UvrD"/>
    <property type="match status" value="1"/>
</dbReference>
<keyword evidence="3" id="KW-0227">DNA damage</keyword>
<dbReference type="Pfam" id="PF12705">
    <property type="entry name" value="PDDEXK_1"/>
    <property type="match status" value="1"/>
</dbReference>
<keyword evidence="10" id="KW-0413">Isomerase</keyword>
<name>A0A917AP51_9MICC</name>